<evidence type="ECO:0000259" key="3">
    <source>
        <dbReference type="PROSITE" id="PS51186"/>
    </source>
</evidence>
<gene>
    <name evidence="4" type="ORF">GLW04_09195</name>
</gene>
<evidence type="ECO:0000313" key="5">
    <source>
        <dbReference type="Proteomes" id="UP000460949"/>
    </source>
</evidence>
<dbReference type="Gene3D" id="3.40.630.30">
    <property type="match status" value="1"/>
</dbReference>
<evidence type="ECO:0000313" key="4">
    <source>
        <dbReference type="EMBL" id="MYL20060.1"/>
    </source>
</evidence>
<keyword evidence="2" id="KW-0012">Acyltransferase</keyword>
<keyword evidence="1 4" id="KW-0808">Transferase</keyword>
<dbReference type="SUPFAM" id="SSF55729">
    <property type="entry name" value="Acyl-CoA N-acyltransferases (Nat)"/>
    <property type="match status" value="1"/>
</dbReference>
<name>A0A845DRD6_9BACI</name>
<dbReference type="Pfam" id="PF00583">
    <property type="entry name" value="Acetyltransf_1"/>
    <property type="match status" value="1"/>
</dbReference>
<dbReference type="PANTHER" id="PTHR43877">
    <property type="entry name" value="AMINOALKYLPHOSPHONATE N-ACETYLTRANSFERASE-RELATED-RELATED"/>
    <property type="match status" value="1"/>
</dbReference>
<reference evidence="4 5" key="1">
    <citation type="submission" date="2019-11" db="EMBL/GenBank/DDBJ databases">
        <title>Genome sequences of 17 halophilic strains isolated from different environments.</title>
        <authorList>
            <person name="Furrow R.E."/>
        </authorList>
    </citation>
    <scope>NUCLEOTIDE SEQUENCE [LARGE SCALE GENOMIC DNA]</scope>
    <source>
        <strain evidence="4 5">22511_23_Filter</strain>
    </source>
</reference>
<dbReference type="EMBL" id="WMET01000001">
    <property type="protein sequence ID" value="MYL20060.1"/>
    <property type="molecule type" value="Genomic_DNA"/>
</dbReference>
<dbReference type="InterPro" id="IPR000182">
    <property type="entry name" value="GNAT_dom"/>
</dbReference>
<dbReference type="PROSITE" id="PS51186">
    <property type="entry name" value="GNAT"/>
    <property type="match status" value="1"/>
</dbReference>
<dbReference type="CDD" id="cd04301">
    <property type="entry name" value="NAT_SF"/>
    <property type="match status" value="1"/>
</dbReference>
<dbReference type="InterPro" id="IPR050832">
    <property type="entry name" value="Bact_Acetyltransf"/>
</dbReference>
<accession>A0A845DRD6</accession>
<evidence type="ECO:0000256" key="2">
    <source>
        <dbReference type="ARBA" id="ARBA00023315"/>
    </source>
</evidence>
<proteinExistence type="predicted"/>
<protein>
    <submittedName>
        <fullName evidence="4">GNAT family N-acetyltransferase</fullName>
    </submittedName>
</protein>
<comment type="caution">
    <text evidence="4">The sequence shown here is derived from an EMBL/GenBank/DDBJ whole genome shotgun (WGS) entry which is preliminary data.</text>
</comment>
<dbReference type="InterPro" id="IPR016181">
    <property type="entry name" value="Acyl_CoA_acyltransferase"/>
</dbReference>
<organism evidence="4 5">
    <name type="scientific">Halobacillus litoralis</name>
    <dbReference type="NCBI Taxonomy" id="45668"/>
    <lineage>
        <taxon>Bacteria</taxon>
        <taxon>Bacillati</taxon>
        <taxon>Bacillota</taxon>
        <taxon>Bacilli</taxon>
        <taxon>Bacillales</taxon>
        <taxon>Bacillaceae</taxon>
        <taxon>Halobacillus</taxon>
    </lineage>
</organism>
<dbReference type="GO" id="GO:0016747">
    <property type="term" value="F:acyltransferase activity, transferring groups other than amino-acyl groups"/>
    <property type="evidence" value="ECO:0007669"/>
    <property type="project" value="InterPro"/>
</dbReference>
<feature type="domain" description="N-acetyltransferase" evidence="3">
    <location>
        <begin position="6"/>
        <end position="150"/>
    </location>
</feature>
<dbReference type="AlphaFoldDB" id="A0A845DRD6"/>
<sequence length="154" mass="17544">MDENQGIIREAAAEDAPQLKVCMQKAYMAYEERMKGKRLPPMDVDYEEEIASYPVWVIEREGEIIGAVILTFDPSCTQVANIAVDPDYQGRGLGRKLLDFAEQKALDRGYVEMRLATHVLLTENAAFYTSMGWEEVGRDDSRVFFKKSLRIKGK</sequence>
<dbReference type="Proteomes" id="UP000460949">
    <property type="component" value="Unassembled WGS sequence"/>
</dbReference>
<evidence type="ECO:0000256" key="1">
    <source>
        <dbReference type="ARBA" id="ARBA00022679"/>
    </source>
</evidence>
<dbReference type="RefSeq" id="WP_160836374.1">
    <property type="nucleotide sequence ID" value="NZ_WMET01000001.1"/>
</dbReference>